<reference evidence="3 4" key="1">
    <citation type="submission" date="2018-05" db="EMBL/GenBank/DDBJ databases">
        <title>Leucothrix arctica sp. nov., isolated from Arctic seawater.</title>
        <authorList>
            <person name="Choi A."/>
            <person name="Baek K."/>
        </authorList>
    </citation>
    <scope>NUCLEOTIDE SEQUENCE [LARGE SCALE GENOMIC DNA]</scope>
    <source>
        <strain evidence="3 4">JCM 18388</strain>
    </source>
</reference>
<dbReference type="PANTHER" id="PTHR36113">
    <property type="entry name" value="LYASE, PUTATIVE-RELATED-RELATED"/>
    <property type="match status" value="1"/>
</dbReference>
<dbReference type="InterPro" id="IPR037523">
    <property type="entry name" value="VOC_core"/>
</dbReference>
<evidence type="ECO:0000259" key="2">
    <source>
        <dbReference type="PROSITE" id="PS51819"/>
    </source>
</evidence>
<dbReference type="PROSITE" id="PS51819">
    <property type="entry name" value="VOC"/>
    <property type="match status" value="1"/>
</dbReference>
<proteinExistence type="predicted"/>
<dbReference type="InterPro" id="IPR018146">
    <property type="entry name" value="Glyoxalase_1_CS"/>
</dbReference>
<dbReference type="AlphaFoldDB" id="A0A317CRC4"/>
<comment type="caution">
    <text evidence="3">The sequence shown here is derived from an EMBL/GenBank/DDBJ whole genome shotgun (WGS) entry which is preliminary data.</text>
</comment>
<keyword evidence="4" id="KW-1185">Reference proteome</keyword>
<dbReference type="OrthoDB" id="9804944at2"/>
<dbReference type="EMBL" id="QGKM01000001">
    <property type="protein sequence ID" value="PWR00738.1"/>
    <property type="molecule type" value="Genomic_DNA"/>
</dbReference>
<feature type="domain" description="VOC" evidence="2">
    <location>
        <begin position="4"/>
        <end position="112"/>
    </location>
</feature>
<dbReference type="GO" id="GO:0004462">
    <property type="term" value="F:lactoylglutathione lyase activity"/>
    <property type="evidence" value="ECO:0007669"/>
    <property type="project" value="InterPro"/>
</dbReference>
<dbReference type="SUPFAM" id="SSF54593">
    <property type="entry name" value="Glyoxalase/Bleomycin resistance protein/Dihydroxybiphenyl dioxygenase"/>
    <property type="match status" value="1"/>
</dbReference>
<dbReference type="Pfam" id="PF00903">
    <property type="entry name" value="Glyoxalase"/>
    <property type="match status" value="1"/>
</dbReference>
<dbReference type="InterPro" id="IPR029068">
    <property type="entry name" value="Glyas_Bleomycin-R_OHBP_Dase"/>
</dbReference>
<gene>
    <name evidence="3" type="primary">fos</name>
    <name evidence="3" type="ORF">DKW60_00590</name>
</gene>
<dbReference type="Gene3D" id="3.10.180.10">
    <property type="entry name" value="2,3-Dihydroxybiphenyl 1,2-Dioxygenase, domain 1"/>
    <property type="match status" value="1"/>
</dbReference>
<protein>
    <submittedName>
        <fullName evidence="3">Fosfomycin resistance glutathione transferase</fullName>
    </submittedName>
</protein>
<accession>A0A317CRC4</accession>
<dbReference type="GO" id="GO:0046872">
    <property type="term" value="F:metal ion binding"/>
    <property type="evidence" value="ECO:0007669"/>
    <property type="project" value="UniProtKB-KW"/>
</dbReference>
<sequence length="133" mass="15081">MITGLNHITLAVSDLERSLHFYTELLGLKGHVAWENGAYLSVGSLWLCLSVDQIGEKNDYTHFAFSVSKSDFEDCCNKLLNSGVEQWKINKSEGDSLYFLDPDGHKLELHVGGLESRLESLRDNPYSKMRWLS</sequence>
<name>A0A317CRC4_9GAMM</name>
<dbReference type="CDD" id="cd07244">
    <property type="entry name" value="FosA"/>
    <property type="match status" value="1"/>
</dbReference>
<dbReference type="GO" id="GO:0016740">
    <property type="term" value="F:transferase activity"/>
    <property type="evidence" value="ECO:0007669"/>
    <property type="project" value="UniProtKB-KW"/>
</dbReference>
<dbReference type="PROSITE" id="PS00934">
    <property type="entry name" value="GLYOXALASE_I_1"/>
    <property type="match status" value="1"/>
</dbReference>
<dbReference type="PANTHER" id="PTHR36113:SF6">
    <property type="entry name" value="FOSFOMYCIN RESISTANCE PROTEIN FOSX"/>
    <property type="match status" value="1"/>
</dbReference>
<evidence type="ECO:0000313" key="4">
    <source>
        <dbReference type="Proteomes" id="UP000245539"/>
    </source>
</evidence>
<dbReference type="InterPro" id="IPR004360">
    <property type="entry name" value="Glyas_Fos-R_dOase_dom"/>
</dbReference>
<dbReference type="NCBIfam" id="NF000496">
    <property type="entry name" value="Fos_GSH"/>
    <property type="match status" value="1"/>
</dbReference>
<evidence type="ECO:0000313" key="3">
    <source>
        <dbReference type="EMBL" id="PWR00738.1"/>
    </source>
</evidence>
<organism evidence="3 4">
    <name type="scientific">Leucothrix pacifica</name>
    <dbReference type="NCBI Taxonomy" id="1247513"/>
    <lineage>
        <taxon>Bacteria</taxon>
        <taxon>Pseudomonadati</taxon>
        <taxon>Pseudomonadota</taxon>
        <taxon>Gammaproteobacteria</taxon>
        <taxon>Thiotrichales</taxon>
        <taxon>Thiotrichaceae</taxon>
        <taxon>Leucothrix</taxon>
    </lineage>
</organism>
<dbReference type="InterPro" id="IPR051332">
    <property type="entry name" value="Fosfomycin_Res_Enzymes"/>
</dbReference>
<keyword evidence="1" id="KW-0479">Metal-binding</keyword>
<dbReference type="Proteomes" id="UP000245539">
    <property type="component" value="Unassembled WGS sequence"/>
</dbReference>
<evidence type="ECO:0000256" key="1">
    <source>
        <dbReference type="ARBA" id="ARBA00022723"/>
    </source>
</evidence>
<keyword evidence="3" id="KW-0808">Transferase</keyword>
<dbReference type="RefSeq" id="WP_109835719.1">
    <property type="nucleotide sequence ID" value="NZ_QGKM01000001.1"/>
</dbReference>